<reference evidence="1 2" key="2">
    <citation type="journal article" date="2017" name="Front. Plant Sci.">
        <title>Gene Classification and Mining of Molecular Markers Useful in Red Clover (Trifolium pratense) Breeding.</title>
        <authorList>
            <person name="Istvanek J."/>
            <person name="Dluhosova J."/>
            <person name="Dluhos P."/>
            <person name="Patkova L."/>
            <person name="Nedelnik J."/>
            <person name="Repkova J."/>
        </authorList>
    </citation>
    <scope>NUCLEOTIDE SEQUENCE [LARGE SCALE GENOMIC DNA]</scope>
    <source>
        <strain evidence="2">cv. Tatra</strain>
        <tissue evidence="1">Young leaves</tissue>
    </source>
</reference>
<name>A0A2K3KMJ2_TRIPR</name>
<comment type="caution">
    <text evidence="1">The sequence shown here is derived from an EMBL/GenBank/DDBJ whole genome shotgun (WGS) entry which is preliminary data.</text>
</comment>
<dbReference type="AlphaFoldDB" id="A0A2K3KMJ2"/>
<evidence type="ECO:0000313" key="1">
    <source>
        <dbReference type="EMBL" id="PNX67472.1"/>
    </source>
</evidence>
<protein>
    <submittedName>
        <fullName evidence="1">Uncharacterized protein</fullName>
    </submittedName>
</protein>
<dbReference type="Proteomes" id="UP000236291">
    <property type="component" value="Unassembled WGS sequence"/>
</dbReference>
<feature type="non-terminal residue" evidence="1">
    <location>
        <position position="52"/>
    </location>
</feature>
<accession>A0A2K3KMJ2</accession>
<proteinExistence type="predicted"/>
<reference evidence="1 2" key="1">
    <citation type="journal article" date="2014" name="Am. J. Bot.">
        <title>Genome assembly and annotation for red clover (Trifolium pratense; Fabaceae).</title>
        <authorList>
            <person name="Istvanek J."/>
            <person name="Jaros M."/>
            <person name="Krenek A."/>
            <person name="Repkova J."/>
        </authorList>
    </citation>
    <scope>NUCLEOTIDE SEQUENCE [LARGE SCALE GENOMIC DNA]</scope>
    <source>
        <strain evidence="2">cv. Tatra</strain>
        <tissue evidence="1">Young leaves</tissue>
    </source>
</reference>
<gene>
    <name evidence="1" type="ORF">L195_g063533</name>
</gene>
<evidence type="ECO:0000313" key="2">
    <source>
        <dbReference type="Proteomes" id="UP000236291"/>
    </source>
</evidence>
<sequence length="52" mass="5867">MDGSEAYNQTPDCISFITPRVESLYAARDRYSRGTPFLNLYYAARDCTTPPA</sequence>
<organism evidence="1 2">
    <name type="scientific">Trifolium pratense</name>
    <name type="common">Red clover</name>
    <dbReference type="NCBI Taxonomy" id="57577"/>
    <lineage>
        <taxon>Eukaryota</taxon>
        <taxon>Viridiplantae</taxon>
        <taxon>Streptophyta</taxon>
        <taxon>Embryophyta</taxon>
        <taxon>Tracheophyta</taxon>
        <taxon>Spermatophyta</taxon>
        <taxon>Magnoliopsida</taxon>
        <taxon>eudicotyledons</taxon>
        <taxon>Gunneridae</taxon>
        <taxon>Pentapetalae</taxon>
        <taxon>rosids</taxon>
        <taxon>fabids</taxon>
        <taxon>Fabales</taxon>
        <taxon>Fabaceae</taxon>
        <taxon>Papilionoideae</taxon>
        <taxon>50 kb inversion clade</taxon>
        <taxon>NPAAA clade</taxon>
        <taxon>Hologalegina</taxon>
        <taxon>IRL clade</taxon>
        <taxon>Trifolieae</taxon>
        <taxon>Trifolium</taxon>
    </lineage>
</organism>
<dbReference type="EMBL" id="ASHM01210005">
    <property type="protein sequence ID" value="PNX67472.1"/>
    <property type="molecule type" value="Genomic_DNA"/>
</dbReference>